<dbReference type="OrthoDB" id="5964374at2759"/>
<dbReference type="SUPFAM" id="SSF47459">
    <property type="entry name" value="HLH, helix-loop-helix DNA-binding domain"/>
    <property type="match status" value="1"/>
</dbReference>
<dbReference type="PANTHER" id="PTHR45851">
    <property type="entry name" value="MYC PROTO-ONCOGENE"/>
    <property type="match status" value="1"/>
</dbReference>
<evidence type="ECO:0000259" key="2">
    <source>
        <dbReference type="PROSITE" id="PS50888"/>
    </source>
</evidence>
<feature type="region of interest" description="Disordered" evidence="1">
    <location>
        <begin position="327"/>
        <end position="451"/>
    </location>
</feature>
<keyword evidence="4" id="KW-1185">Reference proteome</keyword>
<feature type="domain" description="BHLH" evidence="2">
    <location>
        <begin position="441"/>
        <end position="493"/>
    </location>
</feature>
<comment type="caution">
    <text evidence="3">The sequence shown here is derived from an EMBL/GenBank/DDBJ whole genome shotgun (WGS) entry which is preliminary data.</text>
</comment>
<dbReference type="CDD" id="cd11400">
    <property type="entry name" value="bHLHzip_Myc"/>
    <property type="match status" value="1"/>
</dbReference>
<feature type="compositionally biased region" description="Polar residues" evidence="1">
    <location>
        <begin position="140"/>
        <end position="177"/>
    </location>
</feature>
<dbReference type="Gene3D" id="4.10.280.10">
    <property type="entry name" value="Helix-loop-helix DNA-binding domain"/>
    <property type="match status" value="1"/>
</dbReference>
<accession>A0A232EY90</accession>
<feature type="compositionally biased region" description="Polar residues" evidence="1">
    <location>
        <begin position="413"/>
        <end position="423"/>
    </location>
</feature>
<dbReference type="Proteomes" id="UP000215335">
    <property type="component" value="Unassembled WGS sequence"/>
</dbReference>
<dbReference type="Pfam" id="PF00010">
    <property type="entry name" value="HLH"/>
    <property type="match status" value="1"/>
</dbReference>
<feature type="region of interest" description="Disordered" evidence="1">
    <location>
        <begin position="274"/>
        <end position="296"/>
    </location>
</feature>
<evidence type="ECO:0000313" key="3">
    <source>
        <dbReference type="EMBL" id="OXU23361.1"/>
    </source>
</evidence>
<feature type="compositionally biased region" description="Low complexity" evidence="1">
    <location>
        <begin position="424"/>
        <end position="433"/>
    </location>
</feature>
<feature type="compositionally biased region" description="Basic and acidic residues" evidence="1">
    <location>
        <begin position="440"/>
        <end position="451"/>
    </location>
</feature>
<name>A0A232EY90_9HYME</name>
<dbReference type="InterPro" id="IPR050433">
    <property type="entry name" value="Myc_transcription_factors"/>
</dbReference>
<dbReference type="InterPro" id="IPR036638">
    <property type="entry name" value="HLH_DNA-bd_sf"/>
</dbReference>
<dbReference type="STRING" id="543379.A0A232EY90"/>
<evidence type="ECO:0000256" key="1">
    <source>
        <dbReference type="SAM" id="MobiDB-lite"/>
    </source>
</evidence>
<feature type="region of interest" description="Disordered" evidence="1">
    <location>
        <begin position="131"/>
        <end position="208"/>
    </location>
</feature>
<gene>
    <name evidence="3" type="ORF">TSAR_002162</name>
</gene>
<protein>
    <recommendedName>
        <fullName evidence="2">BHLH domain-containing protein</fullName>
    </recommendedName>
</protein>
<feature type="compositionally biased region" description="Polar residues" evidence="1">
    <location>
        <begin position="336"/>
        <end position="348"/>
    </location>
</feature>
<dbReference type="GO" id="GO:0046983">
    <property type="term" value="F:protein dimerization activity"/>
    <property type="evidence" value="ECO:0007669"/>
    <property type="project" value="InterPro"/>
</dbReference>
<feature type="compositionally biased region" description="Low complexity" evidence="1">
    <location>
        <begin position="379"/>
        <end position="390"/>
    </location>
</feature>
<reference evidence="3 4" key="1">
    <citation type="journal article" date="2017" name="Curr. Biol.">
        <title>The Evolution of Venom by Co-option of Single-Copy Genes.</title>
        <authorList>
            <person name="Martinson E.O."/>
            <person name="Mrinalini"/>
            <person name="Kelkar Y.D."/>
            <person name="Chang C.H."/>
            <person name="Werren J.H."/>
        </authorList>
    </citation>
    <scope>NUCLEOTIDE SEQUENCE [LARGE SCALE GENOMIC DNA]</scope>
    <source>
        <strain evidence="3 4">Alberta</strain>
        <tissue evidence="3">Whole body</tissue>
    </source>
</reference>
<dbReference type="PROSITE" id="PS50888">
    <property type="entry name" value="BHLH"/>
    <property type="match status" value="1"/>
</dbReference>
<feature type="compositionally biased region" description="Basic residues" evidence="1">
    <location>
        <begin position="391"/>
        <end position="412"/>
    </location>
</feature>
<organism evidence="3 4">
    <name type="scientific">Trichomalopsis sarcophagae</name>
    <dbReference type="NCBI Taxonomy" id="543379"/>
    <lineage>
        <taxon>Eukaryota</taxon>
        <taxon>Metazoa</taxon>
        <taxon>Ecdysozoa</taxon>
        <taxon>Arthropoda</taxon>
        <taxon>Hexapoda</taxon>
        <taxon>Insecta</taxon>
        <taxon>Pterygota</taxon>
        <taxon>Neoptera</taxon>
        <taxon>Endopterygota</taxon>
        <taxon>Hymenoptera</taxon>
        <taxon>Apocrita</taxon>
        <taxon>Proctotrupomorpha</taxon>
        <taxon>Chalcidoidea</taxon>
        <taxon>Pteromalidae</taxon>
        <taxon>Pteromalinae</taxon>
        <taxon>Trichomalopsis</taxon>
    </lineage>
</organism>
<feature type="compositionally biased region" description="Acidic residues" evidence="1">
    <location>
        <begin position="195"/>
        <end position="206"/>
    </location>
</feature>
<feature type="compositionally biased region" description="Pro residues" evidence="1">
    <location>
        <begin position="356"/>
        <end position="368"/>
    </location>
</feature>
<dbReference type="SMART" id="SM00353">
    <property type="entry name" value="HLH"/>
    <property type="match status" value="1"/>
</dbReference>
<dbReference type="AlphaFoldDB" id="A0A232EY90"/>
<dbReference type="InterPro" id="IPR011598">
    <property type="entry name" value="bHLH_dom"/>
</dbReference>
<evidence type="ECO:0000313" key="4">
    <source>
        <dbReference type="Proteomes" id="UP000215335"/>
    </source>
</evidence>
<dbReference type="EMBL" id="NNAY01001636">
    <property type="protein sequence ID" value="OXU23361.1"/>
    <property type="molecule type" value="Genomic_DNA"/>
</dbReference>
<sequence>MFSRMPLPASWDSDSMFEPASLGTDTTVSDDVWKKFELDCPLDQYAHRYQNELHNDMTQATSLPAYYEVPPMLHFDKLNCQASREIRHHDCMWAGLCISKEHNRTHPAKKDNLVQRRIPAGRSLLIPKNQNLQQQSQPQHCGNLQSHSLTSSNVHNHNNMASSNGYHQNNCRTMTKNLESDGDSTRPETPQSNESETESEEDEDEAPIFRHEQINIDDIVSMPVSSPGEVTNQSLRPLANRRKAEQMLAQEQSTKENIRNTLMSDHCYHLNQQQPASSKKLDNLGVQTPSDSEEEIDVVSYDKPTRATTTTTYPNLAERHQYQHNVNTGFKPEKNGNGNSNVNSTCSTPAVVIAPTPTPRPRGRPPTNPASRKRQLENAAAATTTTTKAPAAKKPRNNRGNQKKRNSPKKQAKSSPIASPAKTNSSNASSSSSSEDEPDIEKRSLHNNMERQRRIELRNAFEELRRMVPAIADKEKAAKVTILRQSAAFCYKLFDMDRINEANVYELKMKQDRLRAQLSQLRRDLALQR</sequence>
<proteinExistence type="predicted"/>